<keyword evidence="1" id="KW-0472">Membrane</keyword>
<dbReference type="Pfam" id="PF06210">
    <property type="entry name" value="DUF1003"/>
    <property type="match status" value="1"/>
</dbReference>
<dbReference type="InterPro" id="IPR010406">
    <property type="entry name" value="DUF1003"/>
</dbReference>
<evidence type="ECO:0000313" key="2">
    <source>
        <dbReference type="EMBL" id="PWJ59431.1"/>
    </source>
</evidence>
<dbReference type="RefSeq" id="WP_109673310.1">
    <property type="nucleotide sequence ID" value="NZ_QGDT01000002.1"/>
</dbReference>
<accession>A0A316APL4</accession>
<name>A0A316APL4_9BACT</name>
<evidence type="ECO:0000256" key="1">
    <source>
        <dbReference type="SAM" id="Phobius"/>
    </source>
</evidence>
<protein>
    <submittedName>
        <fullName evidence="2">Uncharacterized protein DUF1003</fullName>
    </submittedName>
</protein>
<organism evidence="2 3">
    <name type="scientific">Dyadobacter jejuensis</name>
    <dbReference type="NCBI Taxonomy" id="1082580"/>
    <lineage>
        <taxon>Bacteria</taxon>
        <taxon>Pseudomonadati</taxon>
        <taxon>Bacteroidota</taxon>
        <taxon>Cytophagia</taxon>
        <taxon>Cytophagales</taxon>
        <taxon>Spirosomataceae</taxon>
        <taxon>Dyadobacter</taxon>
    </lineage>
</organism>
<keyword evidence="1" id="KW-0812">Transmembrane</keyword>
<comment type="caution">
    <text evidence="2">The sequence shown here is derived from an EMBL/GenBank/DDBJ whole genome shotgun (WGS) entry which is preliminary data.</text>
</comment>
<proteinExistence type="predicted"/>
<evidence type="ECO:0000313" key="3">
    <source>
        <dbReference type="Proteomes" id="UP000245880"/>
    </source>
</evidence>
<keyword evidence="3" id="KW-1185">Reference proteome</keyword>
<feature type="transmembrane region" description="Helical" evidence="1">
    <location>
        <begin position="63"/>
        <end position="83"/>
    </location>
</feature>
<sequence>MSTDEYDQDADELRNAQTIQMQKLHDLVLLSIKEQDSIFNNLAHPPIETLSPGQRVSDKVAQFGGSWVFIILFLSLLIAWILFNELVPNGERFDPYPFILMNLVLSCVAALQAPIIMMSQNRQAEKDRARAENDYMVNLKAELEVRSLNQKIDLLQEEQLKTIFSVQARQMEILKRMENNIQVLMAKNK</sequence>
<dbReference type="AlphaFoldDB" id="A0A316APL4"/>
<dbReference type="PANTHER" id="PTHR41386">
    <property type="entry name" value="INTEGRAL MEMBRANE PROTEIN-RELATED"/>
    <property type="match status" value="1"/>
</dbReference>
<reference evidence="2 3" key="1">
    <citation type="submission" date="2018-03" db="EMBL/GenBank/DDBJ databases">
        <title>Genomic Encyclopedia of Archaeal and Bacterial Type Strains, Phase II (KMG-II): from individual species to whole genera.</title>
        <authorList>
            <person name="Goeker M."/>
        </authorList>
    </citation>
    <scope>NUCLEOTIDE SEQUENCE [LARGE SCALE GENOMIC DNA]</scope>
    <source>
        <strain evidence="2 3">DSM 100346</strain>
    </source>
</reference>
<gene>
    <name evidence="2" type="ORF">CLV98_102264</name>
</gene>
<dbReference type="PANTHER" id="PTHR41386:SF1">
    <property type="entry name" value="MEMBRANE PROTEIN"/>
    <property type="match status" value="1"/>
</dbReference>
<feature type="transmembrane region" description="Helical" evidence="1">
    <location>
        <begin position="95"/>
        <end position="118"/>
    </location>
</feature>
<dbReference type="OrthoDB" id="9795736at2"/>
<keyword evidence="1" id="KW-1133">Transmembrane helix</keyword>
<dbReference type="Proteomes" id="UP000245880">
    <property type="component" value="Unassembled WGS sequence"/>
</dbReference>
<dbReference type="EMBL" id="QGDT01000002">
    <property type="protein sequence ID" value="PWJ59431.1"/>
    <property type="molecule type" value="Genomic_DNA"/>
</dbReference>